<feature type="compositionally biased region" description="Gly residues" evidence="10">
    <location>
        <begin position="555"/>
        <end position="564"/>
    </location>
</feature>
<feature type="region of interest" description="Disordered" evidence="10">
    <location>
        <begin position="1148"/>
        <end position="1172"/>
    </location>
</feature>
<dbReference type="OMA" id="HIFERRA"/>
<feature type="compositionally biased region" description="Polar residues" evidence="10">
    <location>
        <begin position="760"/>
        <end position="775"/>
    </location>
</feature>
<dbReference type="InterPro" id="IPR017441">
    <property type="entry name" value="Protein_kinase_ATP_BS"/>
</dbReference>
<dbReference type="OrthoDB" id="40902at2759"/>
<feature type="compositionally biased region" description="Polar residues" evidence="10">
    <location>
        <begin position="624"/>
        <end position="634"/>
    </location>
</feature>
<evidence type="ECO:0000256" key="2">
    <source>
        <dbReference type="ARBA" id="ARBA00022679"/>
    </source>
</evidence>
<dbReference type="VEuPathDB" id="TriTrypDB:BSAL_06740"/>
<keyword evidence="13" id="KW-1185">Reference proteome</keyword>
<dbReference type="Proteomes" id="UP000051952">
    <property type="component" value="Unassembled WGS sequence"/>
</dbReference>
<keyword evidence="3 7" id="KW-0547">Nucleotide-binding</keyword>
<dbReference type="InterPro" id="IPR008271">
    <property type="entry name" value="Ser/Thr_kinase_AS"/>
</dbReference>
<accession>A0A0S4J595</accession>
<feature type="region of interest" description="Disordered" evidence="10">
    <location>
        <begin position="541"/>
        <end position="789"/>
    </location>
</feature>
<feature type="binding site" evidence="7">
    <location>
        <begin position="94"/>
        <end position="96"/>
    </location>
    <ligand>
        <name>ATP</name>
        <dbReference type="ChEBI" id="CHEBI:30616"/>
    </ligand>
</feature>
<evidence type="ECO:0000313" key="13">
    <source>
        <dbReference type="Proteomes" id="UP000051952"/>
    </source>
</evidence>
<feature type="compositionally biased region" description="Polar residues" evidence="10">
    <location>
        <begin position="331"/>
        <end position="344"/>
    </location>
</feature>
<evidence type="ECO:0000313" key="12">
    <source>
        <dbReference type="EMBL" id="CUG86584.1"/>
    </source>
</evidence>
<evidence type="ECO:0000256" key="10">
    <source>
        <dbReference type="SAM" id="MobiDB-lite"/>
    </source>
</evidence>
<sequence length="1206" mass="128941">MSRGKIVGEGSGQYRIGEVLGKGAFSTVYICTRLIDQEVFAVKVLSKNDMRRDAELEDALCREFNSMEVIRRSPFITNMVEKLVSPRNYYIVMDLAKGGPLMHVIQQSRLGLHPNRARLYFRQLLMGLTAMHDSNVVHRDIKPENLLLDETKTVLKISDFGFACFSAPSRELFRRCGTLRYTAPEFYTEESYHGRAVDLWAAGVTLYVMLFNQYPFGRHGDTDSMIMDRIRKQEVQFPRKVSGSLEHLMRVMLRKDPAKRWTLEKVKSHAWVMGIDEFTMTIPRTTKKPTTSAAPKKNVTKVPPRMAGSAGSSEESPSPPLLGHSPGEGRSTLQNTSNLFQYNGSGSGPALGSTPAEEDHFFFIKSSLLETAEVRGGGGEGDDSESEDQEYITGGMHRRVRSCPVLPSVFFLSTALDFASLSTSATGTAVGSPVGLTAAARLAADSVGSGGNLFELVSSPKLERHHSHRGITTESVNAFPTFRDDSGHSSSKTNGRFSNAERNLMAEHLRQERKTQLYRALRLSELHSSITATSGSAVGGAITGISQSSHTPSTIGGGGGGGTKGSHTPSTIGGGGGGNTMPYLTESQLRDTFYSDLPTSSPNDNALRGFQPQPTQTTQQQQQCSSVNSHNQSPVVRDEDNDNGGDSPAPTTATAAPTVSGAASLTSHPSMGIPGGGSSSSTTTSPAGGATTSGAARRGSPQNSLTTPPRFHLASTTSAVSAKNLSRGTSPSSSSGTRPGDDVIPHDHRRSPENAFHRYSGNSSSSQFHSKSLTSAPHDEEASTSAKRRRIEERAEPLYRRLGIAHVKILMNFLFFWVTLLVVGALRVLLDVDARKLPLPQRLRNFLERQLAPPFEEEGDSLGVGSMNAADVSLSSFPAGHHVRTASTVSSTVLGAAPSKLRRRGGGSHVANSSQSSSSFGILTTKAGTRRESPADFGSVSTPRIPQPQTSSSEYGAPGLSSSSGTLSNSKHQLPTPLSCLKLGRVMGTSSTEAAANDDKDAAVVSPAHDNDSCASTPEMASVPPGATPDKKRITAVQWSPDHQLASIPPPLLDVAAQQVRVGATTATTAMSVDMRSEKDVGVHRYDGLDTPPPLGGTATTAMSVDMRSEKDVGVHRYDGLDTPPPLGGTLPPNLHGHPSPPAWLQQSNNTSDAGAFSTTSTTSLEAESGASQHIFERRARELGMRAVASHHENIDDMLDDNFDEE</sequence>
<proteinExistence type="predicted"/>
<keyword evidence="5 7" id="KW-0067">ATP-binding</keyword>
<dbReference type="PROSITE" id="PS00108">
    <property type="entry name" value="PROTEIN_KINASE_ST"/>
    <property type="match status" value="1"/>
</dbReference>
<protein>
    <submittedName>
        <fullName evidence="12">Protein kinase, putative</fullName>
    </submittedName>
</protein>
<dbReference type="SUPFAM" id="SSF56112">
    <property type="entry name" value="Protein kinase-like (PK-like)"/>
    <property type="match status" value="1"/>
</dbReference>
<dbReference type="InterPro" id="IPR000719">
    <property type="entry name" value="Prot_kinase_dom"/>
</dbReference>
<feature type="compositionally biased region" description="Polar residues" evidence="10">
    <location>
        <begin position="714"/>
        <end position="724"/>
    </location>
</feature>
<keyword evidence="2" id="KW-0808">Transferase</keyword>
<feature type="compositionally biased region" description="Low complexity" evidence="10">
    <location>
        <begin position="611"/>
        <end position="623"/>
    </location>
</feature>
<evidence type="ECO:0000256" key="9">
    <source>
        <dbReference type="PROSITE-ProRule" id="PRU10141"/>
    </source>
</evidence>
<feature type="compositionally biased region" description="Polar residues" evidence="10">
    <location>
        <begin position="939"/>
        <end position="954"/>
    </location>
</feature>
<feature type="compositionally biased region" description="Low complexity" evidence="10">
    <location>
        <begin position="726"/>
        <end position="738"/>
    </location>
</feature>
<feature type="compositionally biased region" description="Low complexity" evidence="10">
    <location>
        <begin position="959"/>
        <end position="970"/>
    </location>
</feature>
<feature type="cross-link" description="Glycyl lysine isopeptide (Lys-Gly) (interchain with G-Cter in SUMO2)" evidence="8">
    <location>
        <position position="142"/>
    </location>
</feature>
<dbReference type="SMART" id="SM00220">
    <property type="entry name" value="S_TKc"/>
    <property type="match status" value="1"/>
</dbReference>
<reference evidence="13" key="1">
    <citation type="submission" date="2015-09" db="EMBL/GenBank/DDBJ databases">
        <authorList>
            <consortium name="Pathogen Informatics"/>
        </authorList>
    </citation>
    <scope>NUCLEOTIDE SEQUENCE [LARGE SCALE GENOMIC DNA]</scope>
    <source>
        <strain evidence="13">Lake Konstanz</strain>
    </source>
</reference>
<evidence type="ECO:0000256" key="3">
    <source>
        <dbReference type="ARBA" id="ARBA00022741"/>
    </source>
</evidence>
<feature type="region of interest" description="Disordered" evidence="10">
    <location>
        <begin position="283"/>
        <end position="353"/>
    </location>
</feature>
<keyword evidence="1" id="KW-0723">Serine/threonine-protein kinase</keyword>
<dbReference type="InterPro" id="IPR030616">
    <property type="entry name" value="Aur-like"/>
</dbReference>
<evidence type="ECO:0000256" key="4">
    <source>
        <dbReference type="ARBA" id="ARBA00022777"/>
    </source>
</evidence>
<evidence type="ECO:0000259" key="11">
    <source>
        <dbReference type="PROSITE" id="PS50011"/>
    </source>
</evidence>
<feature type="domain" description="Protein kinase" evidence="11">
    <location>
        <begin position="14"/>
        <end position="272"/>
    </location>
</feature>
<dbReference type="AlphaFoldDB" id="A0A0S4J595"/>
<gene>
    <name evidence="12" type="ORF">BSAL_06740</name>
</gene>
<dbReference type="PROSITE" id="PS00107">
    <property type="entry name" value="PROTEIN_KINASE_ATP"/>
    <property type="match status" value="1"/>
</dbReference>
<evidence type="ECO:0000256" key="8">
    <source>
        <dbReference type="PIRSR" id="PIRSR630616-3"/>
    </source>
</evidence>
<feature type="compositionally biased region" description="Low complexity" evidence="10">
    <location>
        <begin position="307"/>
        <end position="329"/>
    </location>
</feature>
<feature type="compositionally biased region" description="Low complexity" evidence="10">
    <location>
        <begin position="679"/>
        <end position="700"/>
    </location>
</feature>
<dbReference type="GO" id="GO:0004674">
    <property type="term" value="F:protein serine/threonine kinase activity"/>
    <property type="evidence" value="ECO:0007669"/>
    <property type="project" value="UniProtKB-KW"/>
</dbReference>
<dbReference type="PROSITE" id="PS50011">
    <property type="entry name" value="PROTEIN_KINASE_DOM"/>
    <property type="match status" value="1"/>
</dbReference>
<dbReference type="Gene3D" id="1.10.510.10">
    <property type="entry name" value="Transferase(Phosphotransferase) domain 1"/>
    <property type="match status" value="1"/>
</dbReference>
<feature type="active site" description="Proton acceptor" evidence="6">
    <location>
        <position position="140"/>
    </location>
</feature>
<evidence type="ECO:0000256" key="5">
    <source>
        <dbReference type="ARBA" id="ARBA00022840"/>
    </source>
</evidence>
<dbReference type="Pfam" id="PF00069">
    <property type="entry name" value="Pkinase"/>
    <property type="match status" value="1"/>
</dbReference>
<dbReference type="GO" id="GO:0005524">
    <property type="term" value="F:ATP binding"/>
    <property type="evidence" value="ECO:0007669"/>
    <property type="project" value="UniProtKB-UniRule"/>
</dbReference>
<name>A0A0S4J595_BODSA</name>
<evidence type="ECO:0000256" key="7">
    <source>
        <dbReference type="PIRSR" id="PIRSR630616-2"/>
    </source>
</evidence>
<organism evidence="12 13">
    <name type="scientific">Bodo saltans</name>
    <name type="common">Flagellated protozoan</name>
    <dbReference type="NCBI Taxonomy" id="75058"/>
    <lineage>
        <taxon>Eukaryota</taxon>
        <taxon>Discoba</taxon>
        <taxon>Euglenozoa</taxon>
        <taxon>Kinetoplastea</taxon>
        <taxon>Metakinetoplastina</taxon>
        <taxon>Eubodonida</taxon>
        <taxon>Bodonidae</taxon>
        <taxon>Bodo</taxon>
    </lineage>
</organism>
<dbReference type="FunFam" id="1.10.510.10:FF:000571">
    <property type="entry name" value="Maternal embryonic leucine zipper kinase"/>
    <property type="match status" value="1"/>
</dbReference>
<evidence type="ECO:0000256" key="6">
    <source>
        <dbReference type="PIRSR" id="PIRSR630616-1"/>
    </source>
</evidence>
<feature type="region of interest" description="Disordered" evidence="10">
    <location>
        <begin position="894"/>
        <end position="973"/>
    </location>
</feature>
<dbReference type="EMBL" id="CYKH01001337">
    <property type="protein sequence ID" value="CUG86584.1"/>
    <property type="molecule type" value="Genomic_DNA"/>
</dbReference>
<feature type="region of interest" description="Disordered" evidence="10">
    <location>
        <begin position="991"/>
        <end position="1030"/>
    </location>
</feature>
<feature type="compositionally biased region" description="Low complexity" evidence="10">
    <location>
        <begin position="648"/>
        <end position="658"/>
    </location>
</feature>
<feature type="compositionally biased region" description="Low complexity" evidence="10">
    <location>
        <begin position="288"/>
        <end position="297"/>
    </location>
</feature>
<feature type="binding site" evidence="7 9">
    <location>
        <position position="43"/>
    </location>
    <ligand>
        <name>ATP</name>
        <dbReference type="ChEBI" id="CHEBI:30616"/>
    </ligand>
</feature>
<dbReference type="PANTHER" id="PTHR24350">
    <property type="entry name" value="SERINE/THREONINE-PROTEIN KINASE IAL-RELATED"/>
    <property type="match status" value="1"/>
</dbReference>
<keyword evidence="4 12" id="KW-0418">Kinase</keyword>
<feature type="compositionally biased region" description="Basic and acidic residues" evidence="10">
    <location>
        <begin position="739"/>
        <end position="756"/>
    </location>
</feature>
<feature type="binding site" evidence="7">
    <location>
        <position position="159"/>
    </location>
    <ligand>
        <name>ATP</name>
        <dbReference type="ChEBI" id="CHEBI:30616"/>
    </ligand>
</feature>
<dbReference type="InterPro" id="IPR011009">
    <property type="entry name" value="Kinase-like_dom_sf"/>
</dbReference>
<feature type="binding site" evidence="7">
    <location>
        <begin position="144"/>
        <end position="145"/>
    </location>
    <ligand>
        <name>ATP</name>
        <dbReference type="ChEBI" id="CHEBI:30616"/>
    </ligand>
</feature>
<evidence type="ECO:0000256" key="1">
    <source>
        <dbReference type="ARBA" id="ARBA00022527"/>
    </source>
</evidence>